<feature type="transmembrane region" description="Helical" evidence="7">
    <location>
        <begin position="139"/>
        <end position="159"/>
    </location>
</feature>
<sequence>MSSTTTTAGQPVPAGRPAPPRPPRPPAGRLRASRSRRRRTLTVLALLAPALLGLAIFFVYPLIASVYYSFTRYDLVSAPEWIGLRNYEYLFTQDPKVWISTLNTLWFVVFLVPIKIIFALGIAGLLVRAKRASGVWRTVFYLPALVPPVASVVAFVFLFNPGTGPVNQILGFFGIQGPLWFNDPAWSKPSLVILGIWVMGDIMIIFLAALLDVPREQYEAASLDGANGLQQLRYVTFPSITPVLMFAVITGVIAALQYFTEAAVASGVANGKAVVGEGTGAALGYPGNSLLTYTQWLYVRGFSNYQLGYASALAVLLFVVASIFLIVLLRRFKAFTPEGTS</sequence>
<feature type="compositionally biased region" description="Pro residues" evidence="8">
    <location>
        <begin position="14"/>
        <end position="26"/>
    </location>
</feature>
<accession>A0A4V2GAJ4</accession>
<evidence type="ECO:0000259" key="9">
    <source>
        <dbReference type="PROSITE" id="PS50928"/>
    </source>
</evidence>
<feature type="transmembrane region" description="Helical" evidence="7">
    <location>
        <begin position="191"/>
        <end position="213"/>
    </location>
</feature>
<dbReference type="AlphaFoldDB" id="A0A4V2GAJ4"/>
<keyword evidence="2 7" id="KW-0813">Transport</keyword>
<evidence type="ECO:0000256" key="3">
    <source>
        <dbReference type="ARBA" id="ARBA00022475"/>
    </source>
</evidence>
<feature type="domain" description="ABC transmembrane type-1" evidence="9">
    <location>
        <begin position="101"/>
        <end position="328"/>
    </location>
</feature>
<comment type="similarity">
    <text evidence="7">Belongs to the binding-protein-dependent transport system permease family.</text>
</comment>
<evidence type="ECO:0000256" key="1">
    <source>
        <dbReference type="ARBA" id="ARBA00004651"/>
    </source>
</evidence>
<comment type="caution">
    <text evidence="10">The sequence shown here is derived from an EMBL/GenBank/DDBJ whole genome shotgun (WGS) entry which is preliminary data.</text>
</comment>
<evidence type="ECO:0000256" key="7">
    <source>
        <dbReference type="RuleBase" id="RU363032"/>
    </source>
</evidence>
<evidence type="ECO:0000256" key="5">
    <source>
        <dbReference type="ARBA" id="ARBA00022989"/>
    </source>
</evidence>
<comment type="subcellular location">
    <subcellularLocation>
        <location evidence="1 7">Cell membrane</location>
        <topology evidence="1 7">Multi-pass membrane protein</topology>
    </subcellularLocation>
</comment>
<dbReference type="OrthoDB" id="4053402at2"/>
<protein>
    <submittedName>
        <fullName evidence="10">Multiple sugar transport system permease protein</fullName>
    </submittedName>
</protein>
<evidence type="ECO:0000313" key="11">
    <source>
        <dbReference type="Proteomes" id="UP000291483"/>
    </source>
</evidence>
<dbReference type="SUPFAM" id="SSF160964">
    <property type="entry name" value="MalF N-terminal region-like"/>
    <property type="match status" value="1"/>
</dbReference>
<dbReference type="Proteomes" id="UP000291483">
    <property type="component" value="Unassembled WGS sequence"/>
</dbReference>
<keyword evidence="10" id="KW-0762">Sugar transport</keyword>
<feature type="region of interest" description="Disordered" evidence="8">
    <location>
        <begin position="1"/>
        <end position="35"/>
    </location>
</feature>
<keyword evidence="4 7" id="KW-0812">Transmembrane</keyword>
<dbReference type="Gene3D" id="1.10.3720.10">
    <property type="entry name" value="MetI-like"/>
    <property type="match status" value="1"/>
</dbReference>
<gene>
    <name evidence="10" type="ORF">EV379_0751</name>
</gene>
<keyword evidence="11" id="KW-1185">Reference proteome</keyword>
<dbReference type="PROSITE" id="PS50928">
    <property type="entry name" value="ABC_TM1"/>
    <property type="match status" value="1"/>
</dbReference>
<dbReference type="CDD" id="cd06261">
    <property type="entry name" value="TM_PBP2"/>
    <property type="match status" value="1"/>
</dbReference>
<reference evidence="10 11" key="1">
    <citation type="submission" date="2019-02" db="EMBL/GenBank/DDBJ databases">
        <title>Sequencing the genomes of 1000 actinobacteria strains.</title>
        <authorList>
            <person name="Klenk H.-P."/>
        </authorList>
    </citation>
    <scope>NUCLEOTIDE SEQUENCE [LARGE SCALE GENOMIC DNA]</scope>
    <source>
        <strain evidence="10 11">DSM 18319</strain>
    </source>
</reference>
<proteinExistence type="inferred from homology"/>
<dbReference type="GO" id="GO:0055085">
    <property type="term" value="P:transmembrane transport"/>
    <property type="evidence" value="ECO:0007669"/>
    <property type="project" value="InterPro"/>
</dbReference>
<dbReference type="EMBL" id="SHLC01000001">
    <property type="protein sequence ID" value="RZU64456.1"/>
    <property type="molecule type" value="Genomic_DNA"/>
</dbReference>
<evidence type="ECO:0000313" key="10">
    <source>
        <dbReference type="EMBL" id="RZU64456.1"/>
    </source>
</evidence>
<dbReference type="Pfam" id="PF00528">
    <property type="entry name" value="BPD_transp_1"/>
    <property type="match status" value="1"/>
</dbReference>
<evidence type="ECO:0000256" key="6">
    <source>
        <dbReference type="ARBA" id="ARBA00023136"/>
    </source>
</evidence>
<name>A0A4V2GAJ4_9MICO</name>
<dbReference type="PANTHER" id="PTHR30193:SF1">
    <property type="entry name" value="ABC TRANSPORTER PERMEASE PROTEIN YESP-RELATED"/>
    <property type="match status" value="1"/>
</dbReference>
<keyword evidence="3" id="KW-1003">Cell membrane</keyword>
<evidence type="ECO:0000256" key="4">
    <source>
        <dbReference type="ARBA" id="ARBA00022692"/>
    </source>
</evidence>
<dbReference type="InterPro" id="IPR051393">
    <property type="entry name" value="ABC_transporter_permease"/>
</dbReference>
<dbReference type="InterPro" id="IPR000515">
    <property type="entry name" value="MetI-like"/>
</dbReference>
<dbReference type="RefSeq" id="WP_130504954.1">
    <property type="nucleotide sequence ID" value="NZ_SHLC01000001.1"/>
</dbReference>
<feature type="transmembrane region" description="Helical" evidence="7">
    <location>
        <begin position="307"/>
        <end position="329"/>
    </location>
</feature>
<dbReference type="PANTHER" id="PTHR30193">
    <property type="entry name" value="ABC TRANSPORTER PERMEASE PROTEIN"/>
    <property type="match status" value="1"/>
</dbReference>
<dbReference type="InterPro" id="IPR035906">
    <property type="entry name" value="MetI-like_sf"/>
</dbReference>
<feature type="transmembrane region" description="Helical" evidence="7">
    <location>
        <begin position="234"/>
        <end position="259"/>
    </location>
</feature>
<feature type="transmembrane region" description="Helical" evidence="7">
    <location>
        <begin position="105"/>
        <end position="127"/>
    </location>
</feature>
<evidence type="ECO:0000256" key="8">
    <source>
        <dbReference type="SAM" id="MobiDB-lite"/>
    </source>
</evidence>
<dbReference type="SUPFAM" id="SSF161098">
    <property type="entry name" value="MetI-like"/>
    <property type="match status" value="1"/>
</dbReference>
<evidence type="ECO:0000256" key="2">
    <source>
        <dbReference type="ARBA" id="ARBA00022448"/>
    </source>
</evidence>
<keyword evidence="6 7" id="KW-0472">Membrane</keyword>
<keyword evidence="5 7" id="KW-1133">Transmembrane helix</keyword>
<organism evidence="10 11">
    <name type="scientific">Microterricola gilva</name>
    <dbReference type="NCBI Taxonomy" id="393267"/>
    <lineage>
        <taxon>Bacteria</taxon>
        <taxon>Bacillati</taxon>
        <taxon>Actinomycetota</taxon>
        <taxon>Actinomycetes</taxon>
        <taxon>Micrococcales</taxon>
        <taxon>Microbacteriaceae</taxon>
        <taxon>Microterricola</taxon>
    </lineage>
</organism>
<dbReference type="GO" id="GO:0005886">
    <property type="term" value="C:plasma membrane"/>
    <property type="evidence" value="ECO:0007669"/>
    <property type="project" value="UniProtKB-SubCell"/>
</dbReference>
<feature type="transmembrane region" description="Helical" evidence="7">
    <location>
        <begin position="41"/>
        <end position="63"/>
    </location>
</feature>